<reference evidence="2 3" key="1">
    <citation type="submission" date="2022-02" db="EMBL/GenBank/DDBJ databases">
        <title>Uncovering new skin microbiome diversity through culturing and metagenomics.</title>
        <authorList>
            <person name="Conlan S."/>
            <person name="Deming C."/>
            <person name="Nisc Comparative Sequencing Program N."/>
            <person name="Segre J.A."/>
        </authorList>
    </citation>
    <scope>NUCLEOTIDE SEQUENCE [LARGE SCALE GENOMIC DNA]</scope>
    <source>
        <strain evidence="2 3">ACRQZ</strain>
    </source>
</reference>
<feature type="transmembrane region" description="Helical" evidence="1">
    <location>
        <begin position="113"/>
        <end position="131"/>
    </location>
</feature>
<keyword evidence="3" id="KW-1185">Reference proteome</keyword>
<dbReference type="RefSeq" id="WP_239264121.1">
    <property type="nucleotide sequence ID" value="NZ_JAKRCV010000025.1"/>
</dbReference>
<accession>A0ABS9Q2H0</accession>
<feature type="transmembrane region" description="Helical" evidence="1">
    <location>
        <begin position="138"/>
        <end position="159"/>
    </location>
</feature>
<organism evidence="2 3">
    <name type="scientific">Arsenicicoccus bolidensis</name>
    <dbReference type="NCBI Taxonomy" id="229480"/>
    <lineage>
        <taxon>Bacteria</taxon>
        <taxon>Bacillati</taxon>
        <taxon>Actinomycetota</taxon>
        <taxon>Actinomycetes</taxon>
        <taxon>Micrococcales</taxon>
        <taxon>Intrasporangiaceae</taxon>
        <taxon>Arsenicicoccus</taxon>
    </lineage>
</organism>
<feature type="transmembrane region" description="Helical" evidence="1">
    <location>
        <begin position="165"/>
        <end position="182"/>
    </location>
</feature>
<dbReference type="Proteomes" id="UP001521931">
    <property type="component" value="Unassembled WGS sequence"/>
</dbReference>
<feature type="transmembrane region" description="Helical" evidence="1">
    <location>
        <begin position="73"/>
        <end position="93"/>
    </location>
</feature>
<dbReference type="EMBL" id="JAKRCV010000025">
    <property type="protein sequence ID" value="MCG7322080.1"/>
    <property type="molecule type" value="Genomic_DNA"/>
</dbReference>
<keyword evidence="1" id="KW-1133">Transmembrane helix</keyword>
<evidence type="ECO:0000256" key="1">
    <source>
        <dbReference type="SAM" id="Phobius"/>
    </source>
</evidence>
<name>A0ABS9Q2H0_9MICO</name>
<sequence length="243" mass="25202">MTAQDRKWIEELVIALRLRDVRGDAIGDAVAAVESHCAESGETPHEAFGDPHDYAASLDFPDDLLITTTARDWLGLLGPVVAGLMGLTAATATVRAVRLGQEVEISVGQLASFAFQAVFVLLTVRVLAALLRHMVAGSLFLGAGLVGATALAVALQQTAFSADPLVMGLVAALLLACSVVGNRRLAGRPTDPVRDPRDGRDRYDRSDTAGGGLAAGRALAAASGWVYVLAAVALGALTWFTAG</sequence>
<comment type="caution">
    <text evidence="2">The sequence shown here is derived from an EMBL/GenBank/DDBJ whole genome shotgun (WGS) entry which is preliminary data.</text>
</comment>
<gene>
    <name evidence="2" type="ORF">MHL29_09290</name>
</gene>
<keyword evidence="1" id="KW-0812">Transmembrane</keyword>
<evidence type="ECO:0000313" key="2">
    <source>
        <dbReference type="EMBL" id="MCG7322080.1"/>
    </source>
</evidence>
<proteinExistence type="predicted"/>
<evidence type="ECO:0000313" key="3">
    <source>
        <dbReference type="Proteomes" id="UP001521931"/>
    </source>
</evidence>
<protein>
    <recommendedName>
        <fullName evidence="4">DUF1700 domain-containing protein</fullName>
    </recommendedName>
</protein>
<feature type="transmembrane region" description="Helical" evidence="1">
    <location>
        <begin position="224"/>
        <end position="242"/>
    </location>
</feature>
<keyword evidence="1" id="KW-0472">Membrane</keyword>
<evidence type="ECO:0008006" key="4">
    <source>
        <dbReference type="Google" id="ProtNLM"/>
    </source>
</evidence>